<feature type="compositionally biased region" description="Acidic residues" evidence="2">
    <location>
        <begin position="224"/>
        <end position="247"/>
    </location>
</feature>
<dbReference type="GO" id="GO:0070063">
    <property type="term" value="F:RNA polymerase binding"/>
    <property type="evidence" value="ECO:0007669"/>
    <property type="project" value="InterPro"/>
</dbReference>
<dbReference type="PANTHER" id="PTHR15377:SF3">
    <property type="entry name" value="WW DOMAIN-CONTAINING PROTEIN"/>
    <property type="match status" value="1"/>
</dbReference>
<evidence type="ECO:0000313" key="5">
    <source>
        <dbReference type="Proteomes" id="UP000803884"/>
    </source>
</evidence>
<organism evidence="4 5">
    <name type="scientific">Cladosporium halotolerans</name>
    <dbReference type="NCBI Taxonomy" id="1052096"/>
    <lineage>
        <taxon>Eukaryota</taxon>
        <taxon>Fungi</taxon>
        <taxon>Dikarya</taxon>
        <taxon>Ascomycota</taxon>
        <taxon>Pezizomycotina</taxon>
        <taxon>Dothideomycetes</taxon>
        <taxon>Dothideomycetidae</taxon>
        <taxon>Cladosporiales</taxon>
        <taxon>Cladosporiaceae</taxon>
        <taxon>Cladosporium</taxon>
    </lineage>
</organism>
<dbReference type="GO" id="GO:0003712">
    <property type="term" value="F:transcription coregulator activity"/>
    <property type="evidence" value="ECO:0007669"/>
    <property type="project" value="TreeGrafter"/>
</dbReference>
<name>A0AB34KY29_9PEZI</name>
<feature type="compositionally biased region" description="Basic and acidic residues" evidence="2">
    <location>
        <begin position="162"/>
        <end position="181"/>
    </location>
</feature>
<dbReference type="Gene3D" id="2.20.70.10">
    <property type="match status" value="1"/>
</dbReference>
<evidence type="ECO:0000256" key="1">
    <source>
        <dbReference type="ARBA" id="ARBA00022737"/>
    </source>
</evidence>
<dbReference type="Gene3D" id="1.10.10.440">
    <property type="entry name" value="FF domain"/>
    <property type="match status" value="1"/>
</dbReference>
<feature type="domain" description="WW" evidence="3">
    <location>
        <begin position="86"/>
        <end position="119"/>
    </location>
</feature>
<dbReference type="GO" id="GO:0005634">
    <property type="term" value="C:nucleus"/>
    <property type="evidence" value="ECO:0007669"/>
    <property type="project" value="TreeGrafter"/>
</dbReference>
<feature type="compositionally biased region" description="Basic and acidic residues" evidence="2">
    <location>
        <begin position="129"/>
        <end position="155"/>
    </location>
</feature>
<proteinExistence type="predicted"/>
<dbReference type="InterPro" id="IPR045148">
    <property type="entry name" value="TCRG1-like"/>
</dbReference>
<dbReference type="PROSITE" id="PS50020">
    <property type="entry name" value="WW_DOMAIN_2"/>
    <property type="match status" value="1"/>
</dbReference>
<dbReference type="RefSeq" id="XP_069232902.1">
    <property type="nucleotide sequence ID" value="XM_069370101.1"/>
</dbReference>
<keyword evidence="5" id="KW-1185">Reference proteome</keyword>
<feature type="region of interest" description="Disordered" evidence="2">
    <location>
        <begin position="1"/>
        <end position="88"/>
    </location>
</feature>
<accession>A0AB34KY29</accession>
<feature type="region of interest" description="Disordered" evidence="2">
    <location>
        <begin position="129"/>
        <end position="307"/>
    </location>
</feature>
<feature type="compositionally biased region" description="Basic and acidic residues" evidence="2">
    <location>
        <begin position="515"/>
        <end position="566"/>
    </location>
</feature>
<sequence>MESPNKRQKMQPENMSNQGDFVPLGGDDEANGQYGYGAEHETHQPPGNAPTGPRERHTPNGHPGRQRNARHDPRNAKDRPKSKHILPGYEPWVLVRTKYGRRFAHNTETRESFWYIPKEVMPGVLEFERREKEDKEKDDNQRWAEEQLREMEAKSKAAKINKAADQEQGRDRRRRSESLQREDEEAFMAELAAQAEHAEEQDAKEAVQATEQQPQGPQAGDYASDSEYEYVEVTDTEGEEGEEEVEGEPSARPTTEQEEQDEPEGEGPVEFGEDDIAYQLAAMGQDYGLDPGEYGDDQGEEWEEGAEGLPLSDEDAIGLFRDMLDDHRISPYTPWDKLIADESPDSILMDDRYTVLSSSRLRKEAWEAWTKDKAAQLREERAKMEKLDPKIPYLAFLSEKATPKLYWPEFKRKFKREAEMNDRKLVDKDREKLYRDHINRLKLPESTRKADLISLLKAQPLSALNNSTSVDALPQQVLSHLHLISLPPSVRGPLLQKHIDSLPPAPDADEGEWSEEQRAAEEKKRAERRKREAALAEREKQVEEERRKAEFDERRAKRDLREEQAELARYARI</sequence>
<dbReference type="Pfam" id="PF01846">
    <property type="entry name" value="FF"/>
    <property type="match status" value="1"/>
</dbReference>
<feature type="compositionally biased region" description="Basic and acidic residues" evidence="2">
    <location>
        <begin position="196"/>
        <end position="205"/>
    </location>
</feature>
<evidence type="ECO:0000313" key="4">
    <source>
        <dbReference type="EMBL" id="KAL1589797.1"/>
    </source>
</evidence>
<comment type="caution">
    <text evidence="4">The sequence shown here is derived from an EMBL/GenBank/DDBJ whole genome shotgun (WGS) entry which is preliminary data.</text>
</comment>
<dbReference type="GeneID" id="96002939"/>
<dbReference type="AlphaFoldDB" id="A0AB34KY29"/>
<feature type="compositionally biased region" description="Acidic residues" evidence="2">
    <location>
        <begin position="256"/>
        <end position="276"/>
    </location>
</feature>
<dbReference type="PANTHER" id="PTHR15377">
    <property type="entry name" value="TRANSCRIPTION ELONGATION REGULATOR 1"/>
    <property type="match status" value="1"/>
</dbReference>
<protein>
    <recommendedName>
        <fullName evidence="3">WW domain-containing protein</fullName>
    </recommendedName>
</protein>
<evidence type="ECO:0000259" key="3">
    <source>
        <dbReference type="PROSITE" id="PS50020"/>
    </source>
</evidence>
<keyword evidence="1" id="KW-0677">Repeat</keyword>
<feature type="region of interest" description="Disordered" evidence="2">
    <location>
        <begin position="498"/>
        <end position="573"/>
    </location>
</feature>
<reference evidence="4 5" key="1">
    <citation type="journal article" date="2020" name="Microbiol. Resour. Announc.">
        <title>Draft Genome Sequence of a Cladosporium Species Isolated from the Mesophotic Ascidian Didemnum maculosum.</title>
        <authorList>
            <person name="Gioti A."/>
            <person name="Siaperas R."/>
            <person name="Nikolaivits E."/>
            <person name="Le Goff G."/>
            <person name="Ouazzani J."/>
            <person name="Kotoulas G."/>
            <person name="Topakas E."/>
        </authorList>
    </citation>
    <scope>NUCLEOTIDE SEQUENCE [LARGE SCALE GENOMIC DNA]</scope>
    <source>
        <strain evidence="4 5">TM138-S3</strain>
    </source>
</reference>
<dbReference type="InterPro" id="IPR002713">
    <property type="entry name" value="FF_domain"/>
</dbReference>
<dbReference type="InterPro" id="IPR001202">
    <property type="entry name" value="WW_dom"/>
</dbReference>
<feature type="compositionally biased region" description="Basic and acidic residues" evidence="2">
    <location>
        <begin position="69"/>
        <end position="79"/>
    </location>
</feature>
<gene>
    <name evidence="4" type="ORF">WHR41_01495</name>
</gene>
<dbReference type="Proteomes" id="UP000803884">
    <property type="component" value="Unassembled WGS sequence"/>
</dbReference>
<dbReference type="EMBL" id="JAAQHG020000004">
    <property type="protein sequence ID" value="KAL1589797.1"/>
    <property type="molecule type" value="Genomic_DNA"/>
</dbReference>
<feature type="compositionally biased region" description="Acidic residues" evidence="2">
    <location>
        <begin position="293"/>
        <end position="307"/>
    </location>
</feature>
<dbReference type="FunFam" id="2.20.70.10:FF:000049">
    <property type="entry name" value="Transcription elongation regulator 1-like"/>
    <property type="match status" value="1"/>
</dbReference>
<dbReference type="SUPFAM" id="SSF81698">
    <property type="entry name" value="FF domain"/>
    <property type="match status" value="1"/>
</dbReference>
<dbReference type="InterPro" id="IPR036517">
    <property type="entry name" value="FF_domain_sf"/>
</dbReference>
<evidence type="ECO:0000256" key="2">
    <source>
        <dbReference type="SAM" id="MobiDB-lite"/>
    </source>
</evidence>